<reference evidence="2" key="1">
    <citation type="journal article" date="2020" name="Phytopathology">
        <title>Genome Sequence Resources of Colletotrichum truncatum, C. plurivorum, C. musicola, and C. sojae: Four Species Pathogenic to Soybean (Glycine max).</title>
        <authorList>
            <person name="Rogerio F."/>
            <person name="Boufleur T.R."/>
            <person name="Ciampi-Guillardi M."/>
            <person name="Sukno S.A."/>
            <person name="Thon M.R."/>
            <person name="Massola Junior N.S."/>
            <person name="Baroncelli R."/>
        </authorList>
    </citation>
    <scope>NUCLEOTIDE SEQUENCE</scope>
    <source>
        <strain evidence="2">LFN0074</strain>
    </source>
</reference>
<comment type="caution">
    <text evidence="2">The sequence shown here is derived from an EMBL/GenBank/DDBJ whole genome shotgun (WGS) entry which is preliminary data.</text>
</comment>
<feature type="compositionally biased region" description="Basic and acidic residues" evidence="1">
    <location>
        <begin position="95"/>
        <end position="108"/>
    </location>
</feature>
<organism evidence="2 3">
    <name type="scientific">Colletotrichum musicola</name>
    <dbReference type="NCBI Taxonomy" id="2175873"/>
    <lineage>
        <taxon>Eukaryota</taxon>
        <taxon>Fungi</taxon>
        <taxon>Dikarya</taxon>
        <taxon>Ascomycota</taxon>
        <taxon>Pezizomycotina</taxon>
        <taxon>Sordariomycetes</taxon>
        <taxon>Hypocreomycetidae</taxon>
        <taxon>Glomerellales</taxon>
        <taxon>Glomerellaceae</taxon>
        <taxon>Colletotrichum</taxon>
        <taxon>Colletotrichum orchidearum species complex</taxon>
    </lineage>
</organism>
<protein>
    <submittedName>
        <fullName evidence="2">Uncharacterized protein</fullName>
    </submittedName>
</protein>
<dbReference type="EMBL" id="WIGM01000473">
    <property type="protein sequence ID" value="KAF6824246.1"/>
    <property type="molecule type" value="Genomic_DNA"/>
</dbReference>
<evidence type="ECO:0000313" key="2">
    <source>
        <dbReference type="EMBL" id="KAF6824246.1"/>
    </source>
</evidence>
<dbReference type="Proteomes" id="UP000639643">
    <property type="component" value="Unassembled WGS sequence"/>
</dbReference>
<feature type="region of interest" description="Disordered" evidence="1">
    <location>
        <begin position="1"/>
        <end position="72"/>
    </location>
</feature>
<sequence>MQRVACASVPGEEGELKPAWEGRTDRRRKTAGQAQGKVQGRITAAAELKDRRSGRTARMPGAADGRRPQPSCSLGAVVARLGAVSARQAPLPTGDDSHGNDQRQETKKQRPPAPVVRPKGPG</sequence>
<dbReference type="AlphaFoldDB" id="A0A8H6K4R8"/>
<feature type="compositionally biased region" description="Pro residues" evidence="1">
    <location>
        <begin position="111"/>
        <end position="122"/>
    </location>
</feature>
<accession>A0A8H6K4R8</accession>
<gene>
    <name evidence="2" type="ORF">CMUS01_10327</name>
</gene>
<proteinExistence type="predicted"/>
<feature type="region of interest" description="Disordered" evidence="1">
    <location>
        <begin position="85"/>
        <end position="122"/>
    </location>
</feature>
<name>A0A8H6K4R8_9PEZI</name>
<evidence type="ECO:0000313" key="3">
    <source>
        <dbReference type="Proteomes" id="UP000639643"/>
    </source>
</evidence>
<evidence type="ECO:0000256" key="1">
    <source>
        <dbReference type="SAM" id="MobiDB-lite"/>
    </source>
</evidence>
<feature type="compositionally biased region" description="Basic and acidic residues" evidence="1">
    <location>
        <begin position="14"/>
        <end position="24"/>
    </location>
</feature>
<keyword evidence="3" id="KW-1185">Reference proteome</keyword>